<dbReference type="Gene3D" id="1.10.1300.10">
    <property type="entry name" value="3'5'-cyclic nucleotide phosphodiesterase, catalytic domain"/>
    <property type="match status" value="1"/>
</dbReference>
<dbReference type="PRINTS" id="PR00387">
    <property type="entry name" value="PDIESTERASE1"/>
</dbReference>
<dbReference type="GO" id="GO:0046872">
    <property type="term" value="F:metal ion binding"/>
    <property type="evidence" value="ECO:0007669"/>
    <property type="project" value="UniProtKB-KW"/>
</dbReference>
<feature type="binding site" evidence="3">
    <location>
        <position position="17"/>
    </location>
    <ligand>
        <name>Zn(2+)</name>
        <dbReference type="ChEBI" id="CHEBI:29105"/>
        <label>1</label>
    </ligand>
</feature>
<dbReference type="OrthoDB" id="295473at2759"/>
<dbReference type="InterPro" id="IPR023174">
    <property type="entry name" value="PDEase_CS"/>
</dbReference>
<evidence type="ECO:0000256" key="3">
    <source>
        <dbReference type="PIRSR" id="PIRSR623088-3"/>
    </source>
</evidence>
<dbReference type="InterPro" id="IPR002073">
    <property type="entry name" value="PDEase_catalytic_dom"/>
</dbReference>
<keyword evidence="7" id="KW-1185">Reference proteome</keyword>
<reference evidence="8" key="1">
    <citation type="submission" date="2017-02" db="UniProtKB">
        <authorList>
            <consortium name="WormBaseParasite"/>
        </authorList>
    </citation>
    <scope>IDENTIFICATION</scope>
</reference>
<dbReference type="Pfam" id="PF00233">
    <property type="entry name" value="PDEase_I"/>
    <property type="match status" value="1"/>
</dbReference>
<dbReference type="WBParaSite" id="TASK_0000259001-mRNA-1">
    <property type="protein sequence ID" value="TASK_0000259001-mRNA-1"/>
    <property type="gene ID" value="TASK_0000259001"/>
</dbReference>
<evidence type="ECO:0000259" key="5">
    <source>
        <dbReference type="PROSITE" id="PS51845"/>
    </source>
</evidence>
<dbReference type="GO" id="GO:0007165">
    <property type="term" value="P:signal transduction"/>
    <property type="evidence" value="ECO:0007669"/>
    <property type="project" value="InterPro"/>
</dbReference>
<dbReference type="CDD" id="cd00077">
    <property type="entry name" value="HDc"/>
    <property type="match status" value="1"/>
</dbReference>
<dbReference type="EMBL" id="UYRS01002132">
    <property type="protein sequence ID" value="VDK25605.1"/>
    <property type="molecule type" value="Genomic_DNA"/>
</dbReference>
<dbReference type="PANTHER" id="PTHR11347">
    <property type="entry name" value="CYCLIC NUCLEOTIDE PHOSPHODIESTERASE"/>
    <property type="match status" value="1"/>
</dbReference>
<feature type="binding site" evidence="3">
    <location>
        <position position="16"/>
    </location>
    <ligand>
        <name>Zn(2+)</name>
        <dbReference type="ChEBI" id="CHEBI:29105"/>
        <label>1</label>
    </ligand>
</feature>
<dbReference type="SUPFAM" id="SSF109604">
    <property type="entry name" value="HD-domain/PDEase-like"/>
    <property type="match status" value="1"/>
</dbReference>
<feature type="region of interest" description="Disordered" evidence="4">
    <location>
        <begin position="113"/>
        <end position="138"/>
    </location>
</feature>
<dbReference type="AlphaFoldDB" id="A0A0R3VYU6"/>
<dbReference type="GO" id="GO:0004114">
    <property type="term" value="F:3',5'-cyclic-nucleotide phosphodiesterase activity"/>
    <property type="evidence" value="ECO:0007669"/>
    <property type="project" value="InterPro"/>
</dbReference>
<keyword evidence="1 3" id="KW-0479">Metal-binding</keyword>
<proteinExistence type="predicted"/>
<dbReference type="InterPro" id="IPR036971">
    <property type="entry name" value="PDEase_catalytic_dom_sf"/>
</dbReference>
<accession>A0A0R3VYU6</accession>
<name>A0A0R3VYU6_TAEAS</name>
<evidence type="ECO:0000313" key="8">
    <source>
        <dbReference type="WBParaSite" id="TASK_0000259001-mRNA-1"/>
    </source>
</evidence>
<evidence type="ECO:0000313" key="7">
    <source>
        <dbReference type="Proteomes" id="UP000282613"/>
    </source>
</evidence>
<organism evidence="8">
    <name type="scientific">Taenia asiatica</name>
    <name type="common">Asian tapeworm</name>
    <dbReference type="NCBI Taxonomy" id="60517"/>
    <lineage>
        <taxon>Eukaryota</taxon>
        <taxon>Metazoa</taxon>
        <taxon>Spiralia</taxon>
        <taxon>Lophotrochozoa</taxon>
        <taxon>Platyhelminthes</taxon>
        <taxon>Cestoda</taxon>
        <taxon>Eucestoda</taxon>
        <taxon>Cyclophyllidea</taxon>
        <taxon>Taeniidae</taxon>
        <taxon>Taenia</taxon>
    </lineage>
</organism>
<evidence type="ECO:0000256" key="2">
    <source>
        <dbReference type="ARBA" id="ARBA00022801"/>
    </source>
</evidence>
<dbReference type="InterPro" id="IPR003607">
    <property type="entry name" value="HD/PDEase_dom"/>
</dbReference>
<keyword evidence="2" id="KW-0378">Hydrolase</keyword>
<feature type="binding site" evidence="3">
    <location>
        <position position="17"/>
    </location>
    <ligand>
        <name>Zn(2+)</name>
        <dbReference type="ChEBI" id="CHEBI:29105"/>
        <label>2</label>
    </ligand>
</feature>
<dbReference type="PROSITE" id="PS00126">
    <property type="entry name" value="PDEASE_I_1"/>
    <property type="match status" value="1"/>
</dbReference>
<evidence type="ECO:0000313" key="6">
    <source>
        <dbReference type="EMBL" id="VDK25605.1"/>
    </source>
</evidence>
<protein>
    <submittedName>
        <fullName evidence="8">PDEase domain-containing protein</fullName>
    </submittedName>
</protein>
<dbReference type="InterPro" id="IPR023088">
    <property type="entry name" value="PDEase"/>
</dbReference>
<dbReference type="Proteomes" id="UP000282613">
    <property type="component" value="Unassembled WGS sequence"/>
</dbReference>
<gene>
    <name evidence="6" type="ORF">TASK_LOCUS2591</name>
</gene>
<dbReference type="PROSITE" id="PS51845">
    <property type="entry name" value="PDEASE_I_2"/>
    <property type="match status" value="1"/>
</dbReference>
<reference evidence="6 7" key="2">
    <citation type="submission" date="2018-11" db="EMBL/GenBank/DDBJ databases">
        <authorList>
            <consortium name="Pathogen Informatics"/>
        </authorList>
    </citation>
    <scope>NUCLEOTIDE SEQUENCE [LARGE SCALE GENOMIC DNA]</scope>
</reference>
<evidence type="ECO:0000256" key="1">
    <source>
        <dbReference type="ARBA" id="ARBA00022723"/>
    </source>
</evidence>
<sequence length="138" mass="15529">FSDLECLSIIIACLSHDLDHRGTNNQFQIRTMSPLVNLYSTSVLEHHHFDQCIMLLSTKGVLSDFVSAPSTVVYASPRRLCLPEALDILLPWRRLQLVGDLLQQTSKCWSEVKPTSRRGGARQGEARRDETTVACSKM</sequence>
<evidence type="ECO:0000256" key="4">
    <source>
        <dbReference type="SAM" id="MobiDB-lite"/>
    </source>
</evidence>
<dbReference type="STRING" id="60517.A0A0R3VYU6"/>
<feature type="domain" description="PDEase" evidence="5">
    <location>
        <begin position="1"/>
        <end position="138"/>
    </location>
</feature>